<name>A0ABW7APC7_9ACTN</name>
<dbReference type="PANTHER" id="PTHR34819">
    <property type="entry name" value="LARGE CYSTEINE-RICH PERIPLASMIC PROTEIN OMCB"/>
    <property type="match status" value="1"/>
</dbReference>
<evidence type="ECO:0000313" key="3">
    <source>
        <dbReference type="Proteomes" id="UP001603978"/>
    </source>
</evidence>
<dbReference type="InterPro" id="IPR001434">
    <property type="entry name" value="OmcB-like_DUF11"/>
</dbReference>
<dbReference type="RefSeq" id="WP_393172319.1">
    <property type="nucleotide sequence ID" value="NZ_JBICRM010000025.1"/>
</dbReference>
<accession>A0ABW7APC7</accession>
<gene>
    <name evidence="2" type="ORF">ACFLIM_33340</name>
</gene>
<feature type="domain" description="DUF11" evidence="1">
    <location>
        <begin position="788"/>
        <end position="895"/>
    </location>
</feature>
<evidence type="ECO:0000313" key="2">
    <source>
        <dbReference type="EMBL" id="MFG1708105.1"/>
    </source>
</evidence>
<evidence type="ECO:0000259" key="1">
    <source>
        <dbReference type="Pfam" id="PF01345"/>
    </source>
</evidence>
<dbReference type="InterPro" id="IPR013783">
    <property type="entry name" value="Ig-like_fold"/>
</dbReference>
<proteinExistence type="predicted"/>
<dbReference type="Gene3D" id="3.40.390.10">
    <property type="entry name" value="Collagenase (Catalytic Domain)"/>
    <property type="match status" value="1"/>
</dbReference>
<dbReference type="InterPro" id="IPR051172">
    <property type="entry name" value="Chlamydia_OmcB"/>
</dbReference>
<dbReference type="InterPro" id="IPR047589">
    <property type="entry name" value="DUF11_rpt"/>
</dbReference>
<sequence length="1060" mass="112209">MGVEHRARTWSRRLAPAAIGVLIVVLIPALATPAAAAAPSIGLTLSIDYVRQLENPDDGLFGDGGDGDYYPKVRIGDGPLEEGPRIEDDEFEPFGLPESPGGWIFMKTDLPGDQPTVNITVSLWDWDNGLRTNDDRMDISPRPQDVELDLVYDVRSRSLSGDGIVHGTPCIHSNGDFKGQTCVEGNGDHGFPKDNDGRRARLGITVSTYLPDTDQDGIPDIVERSGIRDRNGGVIADLPALGADPCRKTIILQIDFMTDDRHSHRPKDAAIDLVRNAFKNAPVAAANPCPYAGAHPDGVDFIHIPGVRLNEQPAIGLVNNDDFTDARTAHLPRELFPYAHYAIFGHDLIVTRKKGDTITSEPSPGTSGECCEFDRDNNKDFLVTLGSWRTVCVADFGPDYAGDGVLQTQPAGDDRVVNTAIQVGRDRICNTTSTNVTDLQVLTPGTGDADAEVGTVQDQAGTLMHELGHALGLAHGGDNSVDNYKPNYLSVMNFFFQTGIPNSPPPLLVDDMGTWKIGATRIGYSSGKLPLLVKSSLDESKGIGDGTDYTFWKTDNLAHPASTVRPLRAGPGNGPLNWDDDATPGTGAPIIDPNPVSVDINGLGGDGNNTLTDHDDWAAVRFRAIHSPDNRGRACSSYPASAPTCTGAGGGPADELDFATVLRQETAFFNQYDPDIATTKTVDHPDADPGDTLTYQVKLDNVGTGAATAIGLTDTPPSGPAQTRSVPHLGAGLSKTETFGYLIPCDTTNGGVLTNTATATAKDTGGGPEANTADNTATAATTVHAPKLTLAKTAPQTVNAGEAMTIELKVANAGSGTATRVTLTDTLPPEVFYSRALDQGTGPKPATVTTNPDGTTTLAWSLGSLDGGASSSVRFTARPSLLFVAGNELSGSASVAYENTNGCIYEPATATTSTRITEVTPTRNPWPQLSWQLQPQRQSAELLGRVQATDARFDGADGSAPDGALTRAEVNAVYALSINQSDLLRAQLLTSYLNLADRRINAATRIFSLAAAALELRSVGGAARHAQATLLLPDNLANLLRYGKATTVLTEINLNLSERY</sequence>
<feature type="domain" description="DUF11" evidence="1">
    <location>
        <begin position="675"/>
        <end position="780"/>
    </location>
</feature>
<dbReference type="Pfam" id="PF01345">
    <property type="entry name" value="DUF11"/>
    <property type="match status" value="2"/>
</dbReference>
<dbReference type="InterPro" id="IPR024079">
    <property type="entry name" value="MetalloPept_cat_dom_sf"/>
</dbReference>
<comment type="caution">
    <text evidence="2">The sequence shown here is derived from an EMBL/GenBank/DDBJ whole genome shotgun (WGS) entry which is preliminary data.</text>
</comment>
<protein>
    <recommendedName>
        <fullName evidence="1">DUF11 domain-containing protein</fullName>
    </recommendedName>
</protein>
<dbReference type="SUPFAM" id="SSF55486">
    <property type="entry name" value="Metalloproteases ('zincins'), catalytic domain"/>
    <property type="match status" value="1"/>
</dbReference>
<dbReference type="Gene3D" id="2.60.40.10">
    <property type="entry name" value="Immunoglobulins"/>
    <property type="match status" value="2"/>
</dbReference>
<organism evidence="2 3">
    <name type="scientific">Nonomuraea marmarensis</name>
    <dbReference type="NCBI Taxonomy" id="3351344"/>
    <lineage>
        <taxon>Bacteria</taxon>
        <taxon>Bacillati</taxon>
        <taxon>Actinomycetota</taxon>
        <taxon>Actinomycetes</taxon>
        <taxon>Streptosporangiales</taxon>
        <taxon>Streptosporangiaceae</taxon>
        <taxon>Nonomuraea</taxon>
    </lineage>
</organism>
<dbReference type="Proteomes" id="UP001603978">
    <property type="component" value="Unassembled WGS sequence"/>
</dbReference>
<dbReference type="EMBL" id="JBICRM010000025">
    <property type="protein sequence ID" value="MFG1708105.1"/>
    <property type="molecule type" value="Genomic_DNA"/>
</dbReference>
<reference evidence="2 3" key="1">
    <citation type="submission" date="2024-10" db="EMBL/GenBank/DDBJ databases">
        <authorList>
            <person name="Topkara A.R."/>
            <person name="Saygin H."/>
        </authorList>
    </citation>
    <scope>NUCLEOTIDE SEQUENCE [LARGE SCALE GENOMIC DNA]</scope>
    <source>
        <strain evidence="2 3">M3C6</strain>
    </source>
</reference>
<keyword evidence="3" id="KW-1185">Reference proteome</keyword>
<dbReference type="NCBIfam" id="TIGR01451">
    <property type="entry name" value="B_ant_repeat"/>
    <property type="match status" value="1"/>
</dbReference>